<proteinExistence type="predicted"/>
<evidence type="ECO:0000256" key="1">
    <source>
        <dbReference type="SAM" id="MobiDB-lite"/>
    </source>
</evidence>
<reference evidence="2 3" key="1">
    <citation type="submission" date="2023-07" db="EMBL/GenBank/DDBJ databases">
        <title>Sequencing the genomes of 1000 actinobacteria strains.</title>
        <authorList>
            <person name="Klenk H.-P."/>
        </authorList>
    </citation>
    <scope>NUCLEOTIDE SEQUENCE [LARGE SCALE GENOMIC DNA]</scope>
    <source>
        <strain evidence="2 3">DSM 44711</strain>
    </source>
</reference>
<feature type="compositionally biased region" description="Basic and acidic residues" evidence="1">
    <location>
        <begin position="14"/>
        <end position="23"/>
    </location>
</feature>
<feature type="compositionally biased region" description="Basic and acidic residues" evidence="1">
    <location>
        <begin position="111"/>
        <end position="139"/>
    </location>
</feature>
<feature type="compositionally biased region" description="Low complexity" evidence="1">
    <location>
        <begin position="1"/>
        <end position="13"/>
    </location>
</feature>
<keyword evidence="3" id="KW-1185">Reference proteome</keyword>
<dbReference type="EMBL" id="JAVDYC010000001">
    <property type="protein sequence ID" value="MDR7327607.1"/>
    <property type="molecule type" value="Genomic_DNA"/>
</dbReference>
<dbReference type="AlphaFoldDB" id="A0AAE3ZXA8"/>
<feature type="region of interest" description="Disordered" evidence="1">
    <location>
        <begin position="1"/>
        <end position="212"/>
    </location>
</feature>
<feature type="compositionally biased region" description="Basic residues" evidence="1">
    <location>
        <begin position="47"/>
        <end position="58"/>
    </location>
</feature>
<protein>
    <submittedName>
        <fullName evidence="2">Uncharacterized protein</fullName>
    </submittedName>
</protein>
<gene>
    <name evidence="2" type="ORF">J2S44_007857</name>
</gene>
<dbReference type="RefSeq" id="WP_310425095.1">
    <property type="nucleotide sequence ID" value="NZ_JAVDYC010000001.1"/>
</dbReference>
<organism evidence="2 3">
    <name type="scientific">Catenuloplanes niger</name>
    <dbReference type="NCBI Taxonomy" id="587534"/>
    <lineage>
        <taxon>Bacteria</taxon>
        <taxon>Bacillati</taxon>
        <taxon>Actinomycetota</taxon>
        <taxon>Actinomycetes</taxon>
        <taxon>Micromonosporales</taxon>
        <taxon>Micromonosporaceae</taxon>
        <taxon>Catenuloplanes</taxon>
    </lineage>
</organism>
<evidence type="ECO:0000313" key="3">
    <source>
        <dbReference type="Proteomes" id="UP001183629"/>
    </source>
</evidence>
<name>A0AAE3ZXA8_9ACTN</name>
<feature type="compositionally biased region" description="Polar residues" evidence="1">
    <location>
        <begin position="164"/>
        <end position="173"/>
    </location>
</feature>
<accession>A0AAE3ZXA8</accession>
<evidence type="ECO:0000313" key="2">
    <source>
        <dbReference type="EMBL" id="MDR7327607.1"/>
    </source>
</evidence>
<dbReference type="Proteomes" id="UP001183629">
    <property type="component" value="Unassembled WGS sequence"/>
</dbReference>
<comment type="caution">
    <text evidence="2">The sequence shown here is derived from an EMBL/GenBank/DDBJ whole genome shotgun (WGS) entry which is preliminary data.</text>
</comment>
<feature type="compositionally biased region" description="Basic and acidic residues" evidence="1">
    <location>
        <begin position="73"/>
        <end position="86"/>
    </location>
</feature>
<sequence length="212" mass="23171">MPRRSGAGSSSPDGGDRPRRGSTDDGGTPQRPSGGMLARAVSPISPPRRRRRPGHGARQRQAGATSGPVIFRMPRDHTPEMEDQAREYVNAANKALDEGRLAPGRVTVDGELERAKERAARNERNAAEDRDESYGDKVAAHLPDTTWSGTAEPPGGWGRHDGRLNSSLGSQSEKYPEGYQPTRFYLEGDDDIPAEHREPDSGNDPPSRRSRR</sequence>